<reference evidence="2" key="1">
    <citation type="submission" date="2016-10" db="EMBL/GenBank/DDBJ databases">
        <authorList>
            <person name="Varghese N."/>
            <person name="Submissions S."/>
        </authorList>
    </citation>
    <scope>NUCLEOTIDE SEQUENCE [LARGE SCALE GENOMIC DNA]</scope>
    <source>
        <strain evidence="2">UNC267MFSha1.1M11</strain>
    </source>
</reference>
<sequence>MPTIERPTLTRSQLDNVAWQFLRSEFTDETYAQWPIERRLDAFLLHRGFRKLHDDGSAYGALLDRVMANLPTAARIGVLPLLNAGRPS</sequence>
<dbReference type="AlphaFoldDB" id="A0A1G4WR68"/>
<dbReference type="Proteomes" id="UP000199707">
    <property type="component" value="Unassembled WGS sequence"/>
</dbReference>
<name>A0A1G4WR68_9MYCO</name>
<gene>
    <name evidence="1" type="ORF">SAMN02799620_04448</name>
</gene>
<dbReference type="EMBL" id="FMUB01000009">
    <property type="protein sequence ID" value="SCX27870.1"/>
    <property type="molecule type" value="Genomic_DNA"/>
</dbReference>
<organism evidence="1 2">
    <name type="scientific">Mycolicibacterium fluoranthenivorans</name>
    <dbReference type="NCBI Taxonomy" id="258505"/>
    <lineage>
        <taxon>Bacteria</taxon>
        <taxon>Bacillati</taxon>
        <taxon>Actinomycetota</taxon>
        <taxon>Actinomycetes</taxon>
        <taxon>Mycobacteriales</taxon>
        <taxon>Mycobacteriaceae</taxon>
        <taxon>Mycolicibacterium</taxon>
    </lineage>
</organism>
<dbReference type="RefSeq" id="WP_090361222.1">
    <property type="nucleotide sequence ID" value="NZ_FMUB01000009.1"/>
</dbReference>
<accession>A0A1G4WR68</accession>
<evidence type="ECO:0000313" key="1">
    <source>
        <dbReference type="EMBL" id="SCX27870.1"/>
    </source>
</evidence>
<protein>
    <submittedName>
        <fullName evidence="1">Uncharacterized protein</fullName>
    </submittedName>
</protein>
<evidence type="ECO:0000313" key="2">
    <source>
        <dbReference type="Proteomes" id="UP000199707"/>
    </source>
</evidence>
<proteinExistence type="predicted"/>